<dbReference type="GO" id="GO:0004059">
    <property type="term" value="F:aralkylamine N-acetyltransferase activity"/>
    <property type="evidence" value="ECO:0007669"/>
    <property type="project" value="UniProtKB-EC"/>
</dbReference>
<evidence type="ECO:0000256" key="12">
    <source>
        <dbReference type="ARBA" id="ARBA00052491"/>
    </source>
</evidence>
<reference evidence="15" key="3">
    <citation type="submission" date="2019-12" db="UniProtKB">
        <authorList>
            <consortium name="WormBaseParasite"/>
        </authorList>
    </citation>
    <scope>IDENTIFICATION</scope>
</reference>
<dbReference type="Proteomes" id="UP000046395">
    <property type="component" value="Unassembled WGS sequence"/>
</dbReference>
<comment type="catalytic activity">
    <reaction evidence="11">
        <text>dopamine + hexadecanoyl-CoA = N-hexadecanoyl-dopamine + CoA + H(+)</text>
        <dbReference type="Rhea" id="RHEA:51376"/>
        <dbReference type="ChEBI" id="CHEBI:15378"/>
        <dbReference type="ChEBI" id="CHEBI:57287"/>
        <dbReference type="ChEBI" id="CHEBI:57379"/>
        <dbReference type="ChEBI" id="CHEBI:59905"/>
        <dbReference type="ChEBI" id="CHEBI:134058"/>
    </reaction>
    <physiologicalReaction direction="left-to-right" evidence="11">
        <dbReference type="Rhea" id="RHEA:51377"/>
    </physiologicalReaction>
</comment>
<dbReference type="FunFam" id="3.40.630.30:FF:000046">
    <property type="entry name" value="Dopamine N-acetyltransferase"/>
    <property type="match status" value="1"/>
</dbReference>
<comment type="catalytic activity">
    <reaction evidence="5">
        <text>dopamine + (9Z)-octadecenoyl-CoA = N-(9Z-octadecanoyl)-dopamine + CoA + H(+)</text>
        <dbReference type="Rhea" id="RHEA:51380"/>
        <dbReference type="ChEBI" id="CHEBI:15378"/>
        <dbReference type="ChEBI" id="CHEBI:31883"/>
        <dbReference type="ChEBI" id="CHEBI:57287"/>
        <dbReference type="ChEBI" id="CHEBI:57387"/>
        <dbReference type="ChEBI" id="CHEBI:59905"/>
    </reaction>
    <physiologicalReaction direction="left-to-right" evidence="5">
        <dbReference type="Rhea" id="RHEA:51381"/>
    </physiologicalReaction>
</comment>
<evidence type="ECO:0000256" key="6">
    <source>
        <dbReference type="ARBA" id="ARBA00050849"/>
    </source>
</evidence>
<feature type="domain" description="N-acetyltransferase" evidence="13">
    <location>
        <begin position="86"/>
        <end position="233"/>
    </location>
</feature>
<reference evidence="14" key="2">
    <citation type="submission" date="2014-03" db="EMBL/GenBank/DDBJ databases">
        <title>The whipworm genome and dual-species transcriptomics of an intimate host-pathogen interaction.</title>
        <authorList>
            <person name="Foth B.J."/>
            <person name="Tsai I.J."/>
            <person name="Reid A.J."/>
            <person name="Bancroft A.J."/>
            <person name="Nichol S."/>
            <person name="Tracey A."/>
            <person name="Holroyd N."/>
            <person name="Cotton J.A."/>
            <person name="Stanley E.J."/>
            <person name="Zarowiecki M."/>
            <person name="Liu J.Z."/>
            <person name="Huckvale T."/>
            <person name="Cooper P.J."/>
            <person name="Grencis R.K."/>
            <person name="Berriman M."/>
        </authorList>
    </citation>
    <scope>NUCLEOTIDE SEQUENCE [LARGE SCALE GENOMIC DNA]</scope>
    <source>
        <strain evidence="14">Edinburgh</strain>
    </source>
</reference>
<keyword evidence="14" id="KW-1185">Reference proteome</keyword>
<evidence type="ECO:0000256" key="5">
    <source>
        <dbReference type="ARBA" id="ARBA00050189"/>
    </source>
</evidence>
<evidence type="ECO:0000256" key="11">
    <source>
        <dbReference type="ARBA" id="ARBA00052335"/>
    </source>
</evidence>
<comment type="catalytic activity">
    <reaction evidence="8">
        <text>dopamine + acetyl-CoA = N-acetyldopamine + CoA + H(+)</text>
        <dbReference type="Rhea" id="RHEA:51388"/>
        <dbReference type="ChEBI" id="CHEBI:15378"/>
        <dbReference type="ChEBI" id="CHEBI:57287"/>
        <dbReference type="ChEBI" id="CHEBI:57288"/>
        <dbReference type="ChEBI" id="CHEBI:59905"/>
        <dbReference type="ChEBI" id="CHEBI:125678"/>
    </reaction>
    <physiologicalReaction direction="left-to-right" evidence="8">
        <dbReference type="Rhea" id="RHEA:51389"/>
    </physiologicalReaction>
</comment>
<keyword evidence="1" id="KW-0808">Transferase</keyword>
<dbReference type="PROSITE" id="PS51186">
    <property type="entry name" value="GNAT"/>
    <property type="match status" value="1"/>
</dbReference>
<evidence type="ECO:0000256" key="1">
    <source>
        <dbReference type="ARBA" id="ARBA00022679"/>
    </source>
</evidence>
<comment type="catalytic activity">
    <reaction evidence="12">
        <text>serotonin + acetyl-CoA = N-acetylserotonin + CoA + H(+)</text>
        <dbReference type="Rhea" id="RHEA:25217"/>
        <dbReference type="ChEBI" id="CHEBI:15378"/>
        <dbReference type="ChEBI" id="CHEBI:17697"/>
        <dbReference type="ChEBI" id="CHEBI:57287"/>
        <dbReference type="ChEBI" id="CHEBI:57288"/>
        <dbReference type="ChEBI" id="CHEBI:350546"/>
        <dbReference type="EC" id="2.3.1.87"/>
    </reaction>
    <physiologicalReaction direction="left-to-right" evidence="12">
        <dbReference type="Rhea" id="RHEA:25218"/>
    </physiologicalReaction>
</comment>
<dbReference type="WBParaSite" id="TMUE_3000012490.2">
    <property type="protein sequence ID" value="TMUE_3000012490.2"/>
    <property type="gene ID" value="WBGene00301594"/>
</dbReference>
<comment type="catalytic activity">
    <reaction evidence="7">
        <text>serotonin + (5Z,8Z,11Z,14Z)-eicosatetraenoyl-CoA = N-[(5Z,8Z,11Z,14Z)-eicosatetraenoyl]-serotonin + CoA + H(+)</text>
        <dbReference type="Rhea" id="RHEA:51396"/>
        <dbReference type="ChEBI" id="CHEBI:15378"/>
        <dbReference type="ChEBI" id="CHEBI:57287"/>
        <dbReference type="ChEBI" id="CHEBI:57368"/>
        <dbReference type="ChEBI" id="CHEBI:132255"/>
        <dbReference type="ChEBI" id="CHEBI:350546"/>
    </reaction>
    <physiologicalReaction direction="left-to-right" evidence="7">
        <dbReference type="Rhea" id="RHEA:51397"/>
    </physiologicalReaction>
</comment>
<dbReference type="Gene3D" id="3.40.630.30">
    <property type="match status" value="1"/>
</dbReference>
<evidence type="ECO:0000256" key="9">
    <source>
        <dbReference type="ARBA" id="ARBA00051823"/>
    </source>
</evidence>
<evidence type="ECO:0000313" key="14">
    <source>
        <dbReference type="Proteomes" id="UP000046395"/>
    </source>
</evidence>
<evidence type="ECO:0000313" key="15">
    <source>
        <dbReference type="WBParaSite" id="TMUE_3000012490.1"/>
    </source>
</evidence>
<evidence type="ECO:0000256" key="10">
    <source>
        <dbReference type="ARBA" id="ARBA00052178"/>
    </source>
</evidence>
<evidence type="ECO:0000256" key="4">
    <source>
        <dbReference type="ARBA" id="ARBA00039114"/>
    </source>
</evidence>
<dbReference type="EC" id="2.3.1.87" evidence="4"/>
<accession>A0A5S6QZ06</accession>
<dbReference type="WBParaSite" id="TMUE_3000012490.1">
    <property type="protein sequence ID" value="TMUE_3000012490.1"/>
    <property type="gene ID" value="WBGene00301594"/>
</dbReference>
<dbReference type="InterPro" id="IPR000182">
    <property type="entry name" value="GNAT_dom"/>
</dbReference>
<proteinExistence type="inferred from homology"/>
<dbReference type="CDD" id="cd04301">
    <property type="entry name" value="NAT_SF"/>
    <property type="match status" value="1"/>
</dbReference>
<name>A0A5S6QZ06_TRIMR</name>
<comment type="catalytic activity">
    <reaction evidence="9">
        <text>serotonin + (9Z)-octadecenoyl-CoA = N-(9Z-octadecenoyl)-serotonin + CoA + H(+)</text>
        <dbReference type="Rhea" id="RHEA:51392"/>
        <dbReference type="ChEBI" id="CHEBI:15378"/>
        <dbReference type="ChEBI" id="CHEBI:57287"/>
        <dbReference type="ChEBI" id="CHEBI:57387"/>
        <dbReference type="ChEBI" id="CHEBI:134064"/>
        <dbReference type="ChEBI" id="CHEBI:350546"/>
    </reaction>
    <physiologicalReaction direction="left-to-right" evidence="9">
        <dbReference type="Rhea" id="RHEA:51393"/>
    </physiologicalReaction>
</comment>
<reference evidence="14" key="1">
    <citation type="submission" date="2013-11" db="EMBL/GenBank/DDBJ databases">
        <authorList>
            <person name="Aslett M."/>
        </authorList>
    </citation>
    <scope>NUCLEOTIDE SEQUENCE [LARGE SCALE GENOMIC DNA]</scope>
    <source>
        <strain evidence="14">Edinburgh</strain>
    </source>
</reference>
<dbReference type="Pfam" id="PF00583">
    <property type="entry name" value="Acetyltransf_1"/>
    <property type="match status" value="1"/>
</dbReference>
<organism evidence="14 15">
    <name type="scientific">Trichuris muris</name>
    <name type="common">Mouse whipworm</name>
    <dbReference type="NCBI Taxonomy" id="70415"/>
    <lineage>
        <taxon>Eukaryota</taxon>
        <taxon>Metazoa</taxon>
        <taxon>Ecdysozoa</taxon>
        <taxon>Nematoda</taxon>
        <taxon>Enoplea</taxon>
        <taxon>Dorylaimia</taxon>
        <taxon>Trichinellida</taxon>
        <taxon>Trichuridae</taxon>
        <taxon>Trichuris</taxon>
    </lineage>
</organism>
<dbReference type="AlphaFoldDB" id="A0A5S6QZ06"/>
<comment type="catalytic activity">
    <reaction evidence="10">
        <text>serotonin + hexadecanoyl-CoA = N-hexadecanoyl-serotonin + CoA + H(+)</text>
        <dbReference type="Rhea" id="RHEA:51384"/>
        <dbReference type="ChEBI" id="CHEBI:15378"/>
        <dbReference type="ChEBI" id="CHEBI:57287"/>
        <dbReference type="ChEBI" id="CHEBI:57379"/>
        <dbReference type="ChEBI" id="CHEBI:134059"/>
        <dbReference type="ChEBI" id="CHEBI:350546"/>
    </reaction>
    <physiologicalReaction direction="left-to-right" evidence="10">
        <dbReference type="Rhea" id="RHEA:51385"/>
    </physiologicalReaction>
</comment>
<dbReference type="PANTHER" id="PTHR20905:SF1">
    <property type="entry name" value="AT07410P-RELATED"/>
    <property type="match status" value="1"/>
</dbReference>
<evidence type="ECO:0000259" key="13">
    <source>
        <dbReference type="PROSITE" id="PS51186"/>
    </source>
</evidence>
<evidence type="ECO:0000256" key="2">
    <source>
        <dbReference type="ARBA" id="ARBA00037926"/>
    </source>
</evidence>
<dbReference type="InterPro" id="IPR016181">
    <property type="entry name" value="Acyl_CoA_acyltransferase"/>
</dbReference>
<evidence type="ECO:0000256" key="8">
    <source>
        <dbReference type="ARBA" id="ARBA00051711"/>
    </source>
</evidence>
<comment type="similarity">
    <text evidence="3">Belongs to the acetyltransferase family. AANAT subfamily.</text>
</comment>
<protein>
    <recommendedName>
        <fullName evidence="4">aralkylamine N-acetyltransferase</fullName>
        <ecNumber evidence="4">2.3.1.87</ecNumber>
    </recommendedName>
</protein>
<comment type="catalytic activity">
    <reaction evidence="6">
        <text>serotonin + octadecanoyl-CoA = N-octadecanoyl-serotonin + CoA + H(+)</text>
        <dbReference type="Rhea" id="RHEA:51400"/>
        <dbReference type="ChEBI" id="CHEBI:15378"/>
        <dbReference type="ChEBI" id="CHEBI:57287"/>
        <dbReference type="ChEBI" id="CHEBI:57394"/>
        <dbReference type="ChEBI" id="CHEBI:134065"/>
        <dbReference type="ChEBI" id="CHEBI:350546"/>
    </reaction>
    <physiologicalReaction direction="left-to-right" evidence="6">
        <dbReference type="Rhea" id="RHEA:51401"/>
    </physiologicalReaction>
</comment>
<comment type="pathway">
    <text evidence="2">Aromatic compound metabolism; melatonin biosynthesis; melatonin from serotonin: step 1/2.</text>
</comment>
<evidence type="ECO:0000256" key="7">
    <source>
        <dbReference type="ARBA" id="ARBA00051284"/>
    </source>
</evidence>
<evidence type="ECO:0000256" key="3">
    <source>
        <dbReference type="ARBA" id="ARBA00038182"/>
    </source>
</evidence>
<sequence>MLGTLQHPPMPVEDNADFKLLKVRTEDRQDAVNFLLSDFLCNEPLSMALAVTPEEGKPFFELLVDSCLSCNASYLIRGKGDEISAMAINKIGALSDDGTYDAIDPLLFGPKCSKLADLLNHMAQYLAEHREKCALPAKRDYLEIEILSVHSNWIGQGLAKKLLNASIEEAKSRGCAFAITVATNVASQQLFAKWGFETLHKVMHKEYLDKQGCQIFNCKNNPTDCAKLMVKRW</sequence>
<dbReference type="PANTHER" id="PTHR20905">
    <property type="entry name" value="N-ACETYLTRANSFERASE-RELATED"/>
    <property type="match status" value="1"/>
</dbReference>
<dbReference type="SUPFAM" id="SSF55729">
    <property type="entry name" value="Acyl-CoA N-acyltransferases (Nat)"/>
    <property type="match status" value="1"/>
</dbReference>
<dbReference type="STRING" id="70415.A0A5S6QZ06"/>